<protein>
    <submittedName>
        <fullName evidence="2">Uncharacterized protein</fullName>
    </submittedName>
</protein>
<feature type="signal peptide" evidence="1">
    <location>
        <begin position="1"/>
        <end position="22"/>
    </location>
</feature>
<dbReference type="Proteomes" id="UP001610728">
    <property type="component" value="Unassembled WGS sequence"/>
</dbReference>
<evidence type="ECO:0000313" key="2">
    <source>
        <dbReference type="EMBL" id="KAL2886892.1"/>
    </source>
</evidence>
<gene>
    <name evidence="2" type="ORF">HOO65_050013</name>
</gene>
<proteinExistence type="predicted"/>
<keyword evidence="3" id="KW-1185">Reference proteome</keyword>
<evidence type="ECO:0000256" key="1">
    <source>
        <dbReference type="SAM" id="SignalP"/>
    </source>
</evidence>
<feature type="chain" id="PRO_5046146080" evidence="1">
    <location>
        <begin position="23"/>
        <end position="200"/>
    </location>
</feature>
<name>A0ABR4MF71_9PEZI</name>
<comment type="caution">
    <text evidence="2">The sequence shown here is derived from an EMBL/GenBank/DDBJ whole genome shotgun (WGS) entry which is preliminary data.</text>
</comment>
<dbReference type="GeneID" id="98118625"/>
<reference evidence="2 3" key="1">
    <citation type="submission" date="2020-05" db="EMBL/GenBank/DDBJ databases">
        <title>Ceratocystis lukuohia genome.</title>
        <authorList>
            <person name="Harrington T.C."/>
            <person name="Kim K."/>
            <person name="Mayers C.G."/>
        </authorList>
    </citation>
    <scope>NUCLEOTIDE SEQUENCE [LARGE SCALE GENOMIC DNA]</scope>
    <source>
        <strain evidence="2 3">C4212</strain>
    </source>
</reference>
<dbReference type="RefSeq" id="XP_070858072.1">
    <property type="nucleotide sequence ID" value="XM_071000760.1"/>
</dbReference>
<dbReference type="EMBL" id="JABSNW010000005">
    <property type="protein sequence ID" value="KAL2886892.1"/>
    <property type="molecule type" value="Genomic_DNA"/>
</dbReference>
<organism evidence="2 3">
    <name type="scientific">Ceratocystis lukuohia</name>
    <dbReference type="NCBI Taxonomy" id="2019550"/>
    <lineage>
        <taxon>Eukaryota</taxon>
        <taxon>Fungi</taxon>
        <taxon>Dikarya</taxon>
        <taxon>Ascomycota</taxon>
        <taxon>Pezizomycotina</taxon>
        <taxon>Sordariomycetes</taxon>
        <taxon>Hypocreomycetidae</taxon>
        <taxon>Microascales</taxon>
        <taxon>Ceratocystidaceae</taxon>
        <taxon>Ceratocystis</taxon>
    </lineage>
</organism>
<sequence length="200" mass="22554">MWLPNVVQSLFTVALLSTQVIAGNKRIPPPYQLGLSIPRNDKSTWMEITNNDGFSTTVLVSKDPSCIQVCSLENPKATFKSHEALLSIWENQTKLTVRSLEQIMYTSIVGNDMVIIDQALEMLGHDPSGTMALFGFVVSKNSPEDTEIWNLLSTASFATDAVEMCDEYRDMSNRYVESFKIGRYEDSDKWVHIKFATKTE</sequence>
<keyword evidence="1" id="KW-0732">Signal</keyword>
<evidence type="ECO:0000313" key="3">
    <source>
        <dbReference type="Proteomes" id="UP001610728"/>
    </source>
</evidence>
<accession>A0ABR4MF71</accession>